<proteinExistence type="predicted"/>
<protein>
    <submittedName>
        <fullName evidence="1">Uncharacterized protein</fullName>
    </submittedName>
</protein>
<dbReference type="RefSeq" id="WP_278522816.1">
    <property type="nucleotide sequence ID" value="NZ_JADIIN010000043.1"/>
</dbReference>
<name>A0A843AGA0_METAZ</name>
<accession>A0A843AGA0</accession>
<gene>
    <name evidence="1" type="ORF">ISP01_05235</name>
</gene>
<reference evidence="1" key="1">
    <citation type="submission" date="2020-10" db="EMBL/GenBank/DDBJ databases">
        <title>Dehalococcoides mccartyi of a TCE/Cr reducing biochatode.</title>
        <authorList>
            <person name="Matturro B."/>
        </authorList>
    </citation>
    <scope>NUCLEOTIDE SEQUENCE</scope>
    <source>
        <strain evidence="1">Bin4</strain>
    </source>
</reference>
<evidence type="ECO:0000313" key="2">
    <source>
        <dbReference type="Proteomes" id="UP000658733"/>
    </source>
</evidence>
<dbReference type="AlphaFoldDB" id="A0A843AGA0"/>
<dbReference type="Proteomes" id="UP000658733">
    <property type="component" value="Unassembled WGS sequence"/>
</dbReference>
<sequence length="61" mass="7122">MKFKYIGTREQTFPLIGTIKKGQEINTDHPETVKLLLGNDRFFKPIKDKKTKTIKQEGDKE</sequence>
<comment type="caution">
    <text evidence="1">The sequence shown here is derived from an EMBL/GenBank/DDBJ whole genome shotgun (WGS) entry which is preliminary data.</text>
</comment>
<evidence type="ECO:0000313" key="1">
    <source>
        <dbReference type="EMBL" id="MBF4468791.1"/>
    </source>
</evidence>
<dbReference type="EMBL" id="JADIIN010000043">
    <property type="protein sequence ID" value="MBF4468791.1"/>
    <property type="molecule type" value="Genomic_DNA"/>
</dbReference>
<organism evidence="1 2">
    <name type="scientific">Methanobrevibacter arboriphilus</name>
    <dbReference type="NCBI Taxonomy" id="39441"/>
    <lineage>
        <taxon>Archaea</taxon>
        <taxon>Methanobacteriati</taxon>
        <taxon>Methanobacteriota</taxon>
        <taxon>Methanomada group</taxon>
        <taxon>Methanobacteria</taxon>
        <taxon>Methanobacteriales</taxon>
        <taxon>Methanobacteriaceae</taxon>
        <taxon>Methanobrevibacter</taxon>
    </lineage>
</organism>